<proteinExistence type="predicted"/>
<protein>
    <recommendedName>
        <fullName evidence="1">FAS1-like dehydratase domain-containing protein</fullName>
    </recommendedName>
</protein>
<organism evidence="2 3">
    <name type="scientific">Acidiphilium cryptum (strain JF-5)</name>
    <dbReference type="NCBI Taxonomy" id="349163"/>
    <lineage>
        <taxon>Bacteria</taxon>
        <taxon>Pseudomonadati</taxon>
        <taxon>Pseudomonadota</taxon>
        <taxon>Alphaproteobacteria</taxon>
        <taxon>Acetobacterales</taxon>
        <taxon>Acidocellaceae</taxon>
        <taxon>Acidiphilium</taxon>
    </lineage>
</organism>
<dbReference type="GO" id="GO:0019171">
    <property type="term" value="F:(3R)-hydroxyacyl-[acyl-carrier-protein] dehydratase activity"/>
    <property type="evidence" value="ECO:0007669"/>
    <property type="project" value="TreeGrafter"/>
</dbReference>
<name>A5G1N8_ACICJ</name>
<accession>A5G1N8</accession>
<dbReference type="EMBL" id="CP000697">
    <property type="protein sequence ID" value="ABQ31770.1"/>
    <property type="molecule type" value="Genomic_DNA"/>
</dbReference>
<dbReference type="Gene3D" id="3.10.129.10">
    <property type="entry name" value="Hotdog Thioesterase"/>
    <property type="match status" value="2"/>
</dbReference>
<dbReference type="PANTHER" id="PTHR28152:SF1">
    <property type="entry name" value="HYDROXYACYL-THIOESTER DEHYDRATASE TYPE 2, MITOCHONDRIAL"/>
    <property type="match status" value="1"/>
</dbReference>
<dbReference type="SUPFAM" id="SSF54637">
    <property type="entry name" value="Thioesterase/thiol ester dehydrase-isomerase"/>
    <property type="match status" value="1"/>
</dbReference>
<feature type="domain" description="FAS1-like dehydratase" evidence="1">
    <location>
        <begin position="12"/>
        <end position="141"/>
    </location>
</feature>
<sequence length="285" mass="30975">MTMTLDINHLKSWIGRTETARDAVAPRLVREFAATFDRDDPAPRAGDPAPLAIHWCLAPPTAITAALGPDGHPARGGFLPPVPLPRRMWAGGTLRFADRLRVGDEVERRSRIADVVVKEGRAGPLCFVAVDHEIVSPRGLALTERHDIVYRAAAGGGAPPAEPVPLGPPPEDAEWHRDMQAGPVTLFRYSALTFNGHRIHYDRSYAREAESYPGLIVHGPLQATLLLDFAAEIGGAAPRHFTFRGLSPLFDFMPFRLVARRTGTGLALRTETGTGTSTMEASADW</sequence>
<dbReference type="KEGG" id="acr:Acry_2579"/>
<dbReference type="InterPro" id="IPR052741">
    <property type="entry name" value="Mitochondrial_HTD2"/>
</dbReference>
<dbReference type="Pfam" id="PF13452">
    <property type="entry name" value="FAS1_DH_region"/>
    <property type="match status" value="1"/>
</dbReference>
<keyword evidence="3" id="KW-1185">Reference proteome</keyword>
<dbReference type="RefSeq" id="WP_012040155.1">
    <property type="nucleotide sequence ID" value="NC_009484.1"/>
</dbReference>
<dbReference type="PANTHER" id="PTHR28152">
    <property type="entry name" value="HYDROXYACYL-THIOESTER DEHYDRATASE TYPE 2, MITOCHONDRIAL"/>
    <property type="match status" value="1"/>
</dbReference>
<evidence type="ECO:0000313" key="2">
    <source>
        <dbReference type="EMBL" id="ABQ31770.1"/>
    </source>
</evidence>
<evidence type="ECO:0000313" key="3">
    <source>
        <dbReference type="Proteomes" id="UP000000245"/>
    </source>
</evidence>
<gene>
    <name evidence="2" type="ordered locus">Acry_2579</name>
</gene>
<evidence type="ECO:0000259" key="1">
    <source>
        <dbReference type="Pfam" id="PF13452"/>
    </source>
</evidence>
<dbReference type="AlphaFoldDB" id="A5G1N8"/>
<dbReference type="STRING" id="349163.Acry_2579"/>
<dbReference type="InterPro" id="IPR029069">
    <property type="entry name" value="HotDog_dom_sf"/>
</dbReference>
<dbReference type="eggNOG" id="COG3777">
    <property type="taxonomic scope" value="Bacteria"/>
</dbReference>
<dbReference type="Proteomes" id="UP000000245">
    <property type="component" value="Chromosome"/>
</dbReference>
<dbReference type="HOGENOM" id="CLU_028690_3_0_5"/>
<dbReference type="InterPro" id="IPR039569">
    <property type="entry name" value="FAS1-like_DH_region"/>
</dbReference>
<reference evidence="2 3" key="1">
    <citation type="submission" date="2007-05" db="EMBL/GenBank/DDBJ databases">
        <title>Complete sequence of chromosome of Acidiphilium cryptum JF-5.</title>
        <authorList>
            <consortium name="US DOE Joint Genome Institute"/>
            <person name="Copeland A."/>
            <person name="Lucas S."/>
            <person name="Lapidus A."/>
            <person name="Barry K."/>
            <person name="Detter J.C."/>
            <person name="Glavina del Rio T."/>
            <person name="Hammon N."/>
            <person name="Israni S."/>
            <person name="Dalin E."/>
            <person name="Tice H."/>
            <person name="Pitluck S."/>
            <person name="Sims D."/>
            <person name="Brettin T."/>
            <person name="Bruce D."/>
            <person name="Han C."/>
            <person name="Schmutz J."/>
            <person name="Larimer F."/>
            <person name="Land M."/>
            <person name="Hauser L."/>
            <person name="Kyrpides N."/>
            <person name="Kim E."/>
            <person name="Magnuson T."/>
            <person name="Richardson P."/>
        </authorList>
    </citation>
    <scope>NUCLEOTIDE SEQUENCE [LARGE SCALE GENOMIC DNA]</scope>
    <source>
        <strain evidence="2 3">JF-5</strain>
    </source>
</reference>